<dbReference type="InterPro" id="IPR007553">
    <property type="entry name" value="2-thiour_desulf"/>
</dbReference>
<evidence type="ECO:0000256" key="1">
    <source>
        <dbReference type="SAM" id="MobiDB-lite"/>
    </source>
</evidence>
<evidence type="ECO:0000313" key="3">
    <source>
        <dbReference type="EMBL" id="AUH04728.1"/>
    </source>
</evidence>
<reference evidence="3" key="2">
    <citation type="submission" date="2013-09" db="EMBL/GenBank/DDBJ databases">
        <authorList>
            <person name="Wang G."/>
            <person name="Yang Y."/>
            <person name="Su Y."/>
        </authorList>
    </citation>
    <scope>NUCLEOTIDE SEQUENCE</scope>
    <source>
        <strain evidence="3">ATCC 39006</strain>
    </source>
</reference>
<evidence type="ECO:0000313" key="5">
    <source>
        <dbReference type="Proteomes" id="UP000233778"/>
    </source>
</evidence>
<sequence length="182" mass="20008">MSKILISACLAGFPVRYNGSDKKTVSEYLDIWHKENRLVTFCPELAAGFPTPRPSAEIIPSLSGRAVITQGARVIESSGTDVTEKYILGAWLALKMAKEHGCRFALLTEGSPSCGSQRVYNGQFNGQTTAGYGVVAELLLIHGIEVFAEHNISALVQRVSENDQQNREGVRERSRITPYYSE</sequence>
<dbReference type="RefSeq" id="WP_021016399.1">
    <property type="nucleotide sequence ID" value="NZ_CP025084.1"/>
</dbReference>
<dbReference type="Pfam" id="PF04463">
    <property type="entry name" value="2-thiour_desulf"/>
    <property type="match status" value="1"/>
</dbReference>
<dbReference type="PANTHER" id="PTHR30087:SF1">
    <property type="entry name" value="HYPOTHETICAL CYTOSOLIC PROTEIN"/>
    <property type="match status" value="1"/>
</dbReference>
<dbReference type="STRING" id="104623.Ser39006_03137"/>
<dbReference type="KEGG" id="sera:Ser39006_011680"/>
<evidence type="ECO:0000313" key="2">
    <source>
        <dbReference type="EMBL" id="AUH00408.1"/>
    </source>
</evidence>
<gene>
    <name evidence="2" type="ORF">CWC46_11675</name>
    <name evidence="3" type="ORF">Ser39006_011680</name>
</gene>
<accession>A0A2I5T766</accession>
<name>A0A2I5T766_SERS3</name>
<proteinExistence type="predicted"/>
<dbReference type="PANTHER" id="PTHR30087">
    <property type="entry name" value="INNER MEMBRANE PROTEIN"/>
    <property type="match status" value="1"/>
</dbReference>
<keyword evidence="4" id="KW-1185">Reference proteome</keyword>
<reference evidence="3 4" key="1">
    <citation type="journal article" date="2013" name="Genome Announc.">
        <title>Draft genome sequence of Serratia sp. strain ATCC 39006, a model bacterium for analysis of the biosynthesis and regulation of prodigiosin, a carbapenem, and gas vesicles.</title>
        <authorList>
            <person name="Fineran P.C."/>
            <person name="Iglesias Cans M.C."/>
            <person name="Ramsay J.P."/>
            <person name="Wilf N.M."/>
            <person name="Cossyleon D."/>
            <person name="McNeil M.B."/>
            <person name="Williamson N.R."/>
            <person name="Monson R.E."/>
            <person name="Becher S.A."/>
            <person name="Stanton J.A."/>
            <person name="Brugger K."/>
            <person name="Brown S.D."/>
            <person name="Salmond G.P."/>
        </authorList>
    </citation>
    <scope>NUCLEOTIDE SEQUENCE [LARGE SCALE GENOMIC DNA]</scope>
    <source>
        <strain evidence="3">ATCC 39006</strain>
        <strain evidence="4">ATCC 39006 / SC 11482</strain>
    </source>
</reference>
<feature type="compositionally biased region" description="Basic and acidic residues" evidence="1">
    <location>
        <begin position="163"/>
        <end position="175"/>
    </location>
</feature>
<dbReference type="EMBL" id="CP025085">
    <property type="protein sequence ID" value="AUH00408.1"/>
    <property type="molecule type" value="Genomic_DNA"/>
</dbReference>
<protein>
    <submittedName>
        <fullName evidence="3">DUF523 domain-containing protein</fullName>
    </submittedName>
</protein>
<dbReference type="Proteomes" id="UP000233778">
    <property type="component" value="Chromosome"/>
</dbReference>
<organism evidence="3 4">
    <name type="scientific">Serratia sp. (strain ATCC 39006)</name>
    <name type="common">Prodigiosinella confusarubida</name>
    <dbReference type="NCBI Taxonomy" id="104623"/>
    <lineage>
        <taxon>Bacteria</taxon>
        <taxon>Pseudomonadati</taxon>
        <taxon>Pseudomonadota</taxon>
        <taxon>Gammaproteobacteria</taxon>
        <taxon>Enterobacterales</taxon>
        <taxon>Pectobacteriaceae</taxon>
        <taxon>Prodigiosinella</taxon>
    </lineage>
</organism>
<feature type="region of interest" description="Disordered" evidence="1">
    <location>
        <begin position="163"/>
        <end position="182"/>
    </location>
</feature>
<dbReference type="OrthoDB" id="495783at2"/>
<dbReference type="AlphaFoldDB" id="A0A2I5T766"/>
<evidence type="ECO:0000313" key="4">
    <source>
        <dbReference type="Proteomes" id="UP000017700"/>
    </source>
</evidence>
<reference evidence="2 5" key="3">
    <citation type="submission" date="2017-11" db="EMBL/GenBank/DDBJ databases">
        <title>Complete genome sequence of Serratia sp. ATCC 39006 LacA.</title>
        <authorList>
            <person name="Hampton H.G."/>
            <person name="Jackson S.A."/>
            <person name="Jauregui R."/>
            <person name="Poulter G.T.M."/>
            <person name="Salmond G.P.C."/>
            <person name="Fineran P.C."/>
        </authorList>
    </citation>
    <scope>NUCLEOTIDE SEQUENCE [LARGE SCALE GENOMIC DNA]</scope>
    <source>
        <strain evidence="2 5">ATCC 39006</strain>
    </source>
</reference>
<dbReference type="Proteomes" id="UP000017700">
    <property type="component" value="Chromosome"/>
</dbReference>
<dbReference type="KEGG" id="serq:CWC46_11675"/>
<reference evidence="3" key="4">
    <citation type="submission" date="2017-11" db="EMBL/GenBank/DDBJ databases">
        <title>Complete genome sequence of Serratia sp. ATCC 39006.</title>
        <authorList>
            <person name="Hampton H.G."/>
            <person name="Jackson S.A."/>
            <person name="Jauregui R."/>
            <person name="Poulter G.T.M."/>
            <person name="Salmond G.P.C."/>
            <person name="Fineran P.C."/>
        </authorList>
    </citation>
    <scope>NUCLEOTIDE SEQUENCE</scope>
    <source>
        <strain evidence="3">ATCC 39006</strain>
    </source>
</reference>
<dbReference type="EMBL" id="CP025084">
    <property type="protein sequence ID" value="AUH04728.1"/>
    <property type="molecule type" value="Genomic_DNA"/>
</dbReference>